<comment type="similarity">
    <text evidence="1">Belongs to the 'phage' integrase family.</text>
</comment>
<dbReference type="InterPro" id="IPR010998">
    <property type="entry name" value="Integrase_recombinase_N"/>
</dbReference>
<proteinExistence type="inferred from homology"/>
<dbReference type="CDD" id="cd01189">
    <property type="entry name" value="INT_ICEBs1_C_like"/>
    <property type="match status" value="1"/>
</dbReference>
<dbReference type="SUPFAM" id="SSF56349">
    <property type="entry name" value="DNA breaking-rejoining enzymes"/>
    <property type="match status" value="1"/>
</dbReference>
<dbReference type="InterPro" id="IPR050090">
    <property type="entry name" value="Tyrosine_recombinase_XerCD"/>
</dbReference>
<dbReference type="InterPro" id="IPR044068">
    <property type="entry name" value="CB"/>
</dbReference>
<evidence type="ECO:0000256" key="4">
    <source>
        <dbReference type="PROSITE-ProRule" id="PRU01248"/>
    </source>
</evidence>
<feature type="domain" description="Tyr recombinase" evidence="5">
    <location>
        <begin position="172"/>
        <end position="355"/>
    </location>
</feature>
<gene>
    <name evidence="7" type="ORF">CNEO2_670026</name>
</gene>
<dbReference type="Proteomes" id="UP001189143">
    <property type="component" value="Unassembled WGS sequence"/>
</dbReference>
<dbReference type="InterPro" id="IPR002104">
    <property type="entry name" value="Integrase_catalytic"/>
</dbReference>
<reference evidence="7" key="1">
    <citation type="submission" date="2022-10" db="EMBL/GenBank/DDBJ databases">
        <authorList>
            <person name="Aires J."/>
            <person name="Mesa V."/>
        </authorList>
    </citation>
    <scope>NUCLEOTIDE SEQUENCE</scope>
    <source>
        <strain evidence="7">Clostridium neonatale JD116</strain>
    </source>
</reference>
<dbReference type="EMBL" id="CAMTCP010000267">
    <property type="protein sequence ID" value="CAI3669091.1"/>
    <property type="molecule type" value="Genomic_DNA"/>
</dbReference>
<organism evidence="7 8">
    <name type="scientific">Clostridium neonatale</name>
    <dbReference type="NCBI Taxonomy" id="137838"/>
    <lineage>
        <taxon>Bacteria</taxon>
        <taxon>Bacillati</taxon>
        <taxon>Bacillota</taxon>
        <taxon>Clostridia</taxon>
        <taxon>Eubacteriales</taxon>
        <taxon>Clostridiaceae</taxon>
        <taxon>Clostridium</taxon>
    </lineage>
</organism>
<evidence type="ECO:0000256" key="1">
    <source>
        <dbReference type="ARBA" id="ARBA00008857"/>
    </source>
</evidence>
<evidence type="ECO:0000313" key="7">
    <source>
        <dbReference type="EMBL" id="CAI3669091.1"/>
    </source>
</evidence>
<protein>
    <submittedName>
        <fullName evidence="7">Integrase</fullName>
    </submittedName>
</protein>
<evidence type="ECO:0000259" key="5">
    <source>
        <dbReference type="PROSITE" id="PS51898"/>
    </source>
</evidence>
<evidence type="ECO:0000256" key="3">
    <source>
        <dbReference type="ARBA" id="ARBA00023172"/>
    </source>
</evidence>
<evidence type="ECO:0000256" key="2">
    <source>
        <dbReference type="ARBA" id="ARBA00023125"/>
    </source>
</evidence>
<name>A0AAD1YK11_9CLOT</name>
<dbReference type="GO" id="GO:0006310">
    <property type="term" value="P:DNA recombination"/>
    <property type="evidence" value="ECO:0007669"/>
    <property type="project" value="UniProtKB-KW"/>
</dbReference>
<dbReference type="InterPro" id="IPR028259">
    <property type="entry name" value="AP2-like_int_N"/>
</dbReference>
<dbReference type="PROSITE" id="PS51900">
    <property type="entry name" value="CB"/>
    <property type="match status" value="1"/>
</dbReference>
<dbReference type="AlphaFoldDB" id="A0AAD1YK11"/>
<dbReference type="InterPro" id="IPR013762">
    <property type="entry name" value="Integrase-like_cat_sf"/>
</dbReference>
<dbReference type="Pfam" id="PF00589">
    <property type="entry name" value="Phage_integrase"/>
    <property type="match status" value="1"/>
</dbReference>
<dbReference type="RefSeq" id="WP_317050509.1">
    <property type="nucleotide sequence ID" value="NZ_CAMRXF010000057.1"/>
</dbReference>
<evidence type="ECO:0000259" key="6">
    <source>
        <dbReference type="PROSITE" id="PS51900"/>
    </source>
</evidence>
<accession>A0AAD1YK11</accession>
<keyword evidence="3" id="KW-0233">DNA recombination</keyword>
<dbReference type="PANTHER" id="PTHR30349">
    <property type="entry name" value="PHAGE INTEGRASE-RELATED"/>
    <property type="match status" value="1"/>
</dbReference>
<dbReference type="GO" id="GO:0003677">
    <property type="term" value="F:DNA binding"/>
    <property type="evidence" value="ECO:0007669"/>
    <property type="project" value="UniProtKB-UniRule"/>
</dbReference>
<evidence type="ECO:0000313" key="8">
    <source>
        <dbReference type="Proteomes" id="UP001189143"/>
    </source>
</evidence>
<dbReference type="PROSITE" id="PS51898">
    <property type="entry name" value="TYR_RECOMBINASE"/>
    <property type="match status" value="1"/>
</dbReference>
<sequence length="361" mass="41697">MIDYNVTYRKKDKGIQCIISYKDNLGKWKQKSKQGFKTQKDAKPYITKTVKELERQFLNESNIISVDYDSITFKQLSDEFIEHEKLYKEYNSIKDYKSAFASFTELNDIKITKIKKADVSKCIDSLVGKLKSITISGYLLTIKQVFNYYIENYDNNFRIDLAIKIPKEKNPTTKKALTKTELNNLINSKKIKSSKYYIVAYIAATTGLRCGEILGLTWNDIDEVNSVINVNKQWKINKKTNKYGFGNLKSKRSYRKVPVSSEFIKELKEYKKKKPIDINNRIAPFKNLTITSLFNATLKDEAGVTLHELRHTYITLLIANGVDFKTVAKIAGHDIKQTLNTYSHVTDDMMKNASNIISKIF</sequence>
<dbReference type="Gene3D" id="1.10.443.10">
    <property type="entry name" value="Intergrase catalytic core"/>
    <property type="match status" value="1"/>
</dbReference>
<keyword evidence="2 4" id="KW-0238">DNA-binding</keyword>
<dbReference type="Gene3D" id="1.10.150.130">
    <property type="match status" value="1"/>
</dbReference>
<feature type="domain" description="Core-binding (CB)" evidence="6">
    <location>
        <begin position="71"/>
        <end position="150"/>
    </location>
</feature>
<dbReference type="GO" id="GO:0015074">
    <property type="term" value="P:DNA integration"/>
    <property type="evidence" value="ECO:0007669"/>
    <property type="project" value="InterPro"/>
</dbReference>
<dbReference type="PANTHER" id="PTHR30349:SF64">
    <property type="entry name" value="PROPHAGE INTEGRASE INTD-RELATED"/>
    <property type="match status" value="1"/>
</dbReference>
<dbReference type="Pfam" id="PF14657">
    <property type="entry name" value="Arm-DNA-bind_4"/>
    <property type="match status" value="1"/>
</dbReference>
<comment type="caution">
    <text evidence="7">The sequence shown here is derived from an EMBL/GenBank/DDBJ whole genome shotgun (WGS) entry which is preliminary data.</text>
</comment>
<dbReference type="InterPro" id="IPR011010">
    <property type="entry name" value="DNA_brk_join_enz"/>
</dbReference>